<keyword evidence="7" id="KW-0539">Nucleus</keyword>
<evidence type="ECO:0000256" key="2">
    <source>
        <dbReference type="ARBA" id="ARBA00004574"/>
    </source>
</evidence>
<accession>A0A328D664</accession>
<evidence type="ECO:0000256" key="1">
    <source>
        <dbReference type="ARBA" id="ARBA00004123"/>
    </source>
</evidence>
<dbReference type="GO" id="GO:0000783">
    <property type="term" value="C:nuclear telomere cap complex"/>
    <property type="evidence" value="ECO:0007669"/>
    <property type="project" value="TreeGrafter"/>
</dbReference>
<comment type="caution">
    <text evidence="9">The sequence shown here is derived from an EMBL/GenBank/DDBJ whole genome shotgun (WGS) entry which is preliminary data.</text>
</comment>
<organism evidence="9 10">
    <name type="scientific">Cuscuta australis</name>
    <dbReference type="NCBI Taxonomy" id="267555"/>
    <lineage>
        <taxon>Eukaryota</taxon>
        <taxon>Viridiplantae</taxon>
        <taxon>Streptophyta</taxon>
        <taxon>Embryophyta</taxon>
        <taxon>Tracheophyta</taxon>
        <taxon>Spermatophyta</taxon>
        <taxon>Magnoliopsida</taxon>
        <taxon>eudicotyledons</taxon>
        <taxon>Gunneridae</taxon>
        <taxon>Pentapetalae</taxon>
        <taxon>asterids</taxon>
        <taxon>lamiids</taxon>
        <taxon>Solanales</taxon>
        <taxon>Convolvulaceae</taxon>
        <taxon>Cuscuteae</taxon>
        <taxon>Cuscuta</taxon>
        <taxon>Cuscuta subgen. Grammica</taxon>
        <taxon>Cuscuta sect. Cleistogrammica</taxon>
    </lineage>
</organism>
<proteinExistence type="inferred from homology"/>
<dbReference type="EMBL" id="NQVE01000196">
    <property type="protein sequence ID" value="RAL39829.1"/>
    <property type="molecule type" value="Genomic_DNA"/>
</dbReference>
<protein>
    <recommendedName>
        <fullName evidence="8">Telomeric single stranded DNA binding POT1/Cdc13 domain-containing protein</fullName>
    </recommendedName>
</protein>
<sequence>MRSHLLYRSLYFHRLSKRSRRKSKRAKMARRDDDYKFLQIADAIASINQRVNLIGVVTESGLPKQSKGTDCCVSIRIIDESRPSHGLSVNFFAETMDKLPQVMADGDIVQLSQVVMKTYGPDAVNASYNKKFSSFALYEGKQGTSFTPYQCSNKFHAREQDNKFILGLRKWLTGEHCDAGAKATTFITRPADLLQLKDLREGIHFNLVCKILHARETKRDGWMLFVWDGTDTPPLPIHNNCFGEEELTKPSIPNITHLEGGSVKDGMFTIFLCFGLEELEGLEDEMETSLPLLLESIPLSRNVLCTFPPCGTVLRVTVDSGNLKFGLNHIKTGQWVKLLSLRCEVRSSLWCAVLMPFTKLCNLSDDDDLVLQHKRIYDDRFSSKYGSMPLSCFPWHSGMTRTSCSSVPFTTLTNVLSYPEVTYRFRCLVRVAAALPWRVSDLRSPSGTYRIRLTLEDPTARIHAFLYADDAEKFFSLIPSADELSRTWNLLLGVPTSDDASRSPPWIECCLKSYYLDKSDIWGSRNYRIFATTLLKGP</sequence>
<evidence type="ECO:0000256" key="7">
    <source>
        <dbReference type="ARBA" id="ARBA00023242"/>
    </source>
</evidence>
<evidence type="ECO:0000256" key="3">
    <source>
        <dbReference type="ARBA" id="ARBA00008442"/>
    </source>
</evidence>
<reference evidence="9 10" key="1">
    <citation type="submission" date="2018-06" db="EMBL/GenBank/DDBJ databases">
        <title>The Genome of Cuscuta australis (Dodder) Provides Insight into the Evolution of Plant Parasitism.</title>
        <authorList>
            <person name="Liu H."/>
        </authorList>
    </citation>
    <scope>NUCLEOTIDE SEQUENCE [LARGE SCALE GENOMIC DNA]</scope>
    <source>
        <strain evidence="10">cv. Yunnan</strain>
        <tissue evidence="9">Vines</tissue>
    </source>
</reference>
<dbReference type="InterPro" id="IPR057620">
    <property type="entry name" value="POT1A/B-like_OB"/>
</dbReference>
<evidence type="ECO:0000256" key="4">
    <source>
        <dbReference type="ARBA" id="ARBA00022454"/>
    </source>
</evidence>
<dbReference type="Proteomes" id="UP000249390">
    <property type="component" value="Unassembled WGS sequence"/>
</dbReference>
<keyword evidence="10" id="KW-1185">Reference proteome</keyword>
<dbReference type="CDD" id="cd04497">
    <property type="entry name" value="hPOT1_OB1_like"/>
    <property type="match status" value="1"/>
</dbReference>
<keyword evidence="4" id="KW-0158">Chromosome</keyword>
<dbReference type="SMART" id="SM00976">
    <property type="entry name" value="Telo_bind"/>
    <property type="match status" value="1"/>
</dbReference>
<dbReference type="GO" id="GO:0098505">
    <property type="term" value="F:G-rich strand telomeric DNA binding"/>
    <property type="evidence" value="ECO:0007669"/>
    <property type="project" value="TreeGrafter"/>
</dbReference>
<keyword evidence="6" id="KW-0238">DNA-binding</keyword>
<dbReference type="GO" id="GO:0032210">
    <property type="term" value="P:regulation of telomere maintenance via telomerase"/>
    <property type="evidence" value="ECO:0007669"/>
    <property type="project" value="TreeGrafter"/>
</dbReference>
<dbReference type="GO" id="GO:0016233">
    <property type="term" value="P:telomere capping"/>
    <property type="evidence" value="ECO:0007669"/>
    <property type="project" value="TreeGrafter"/>
</dbReference>
<evidence type="ECO:0000256" key="6">
    <source>
        <dbReference type="ARBA" id="ARBA00023125"/>
    </source>
</evidence>
<dbReference type="InterPro" id="IPR028389">
    <property type="entry name" value="POT1"/>
</dbReference>
<comment type="subcellular location">
    <subcellularLocation>
        <location evidence="2">Chromosome</location>
        <location evidence="2">Telomere</location>
    </subcellularLocation>
    <subcellularLocation>
        <location evidence="1">Nucleus</location>
    </subcellularLocation>
</comment>
<dbReference type="Pfam" id="PF25507">
    <property type="entry name" value="OB_POT1A"/>
    <property type="match status" value="1"/>
</dbReference>
<evidence type="ECO:0000313" key="10">
    <source>
        <dbReference type="Proteomes" id="UP000249390"/>
    </source>
</evidence>
<dbReference type="GO" id="GO:0010521">
    <property type="term" value="F:telomerase inhibitor activity"/>
    <property type="evidence" value="ECO:0007669"/>
    <property type="project" value="TreeGrafter"/>
</dbReference>
<dbReference type="Gene3D" id="2.40.50.140">
    <property type="entry name" value="Nucleic acid-binding proteins"/>
    <property type="match status" value="2"/>
</dbReference>
<feature type="domain" description="Telomeric single stranded DNA binding POT1/Cdc13" evidence="8">
    <location>
        <begin position="37"/>
        <end position="173"/>
    </location>
</feature>
<dbReference type="InterPro" id="IPR011564">
    <property type="entry name" value="Telomer_end-bd_POT1/Cdc13"/>
</dbReference>
<name>A0A328D664_9ASTE</name>
<dbReference type="FunFam" id="2.40.50.140:FF:000119">
    <property type="entry name" value="Protection of telomeres 1 homolog"/>
    <property type="match status" value="1"/>
</dbReference>
<dbReference type="Pfam" id="PF02765">
    <property type="entry name" value="POT1"/>
    <property type="match status" value="1"/>
</dbReference>
<dbReference type="PANTHER" id="PTHR14513:SF0">
    <property type="entry name" value="PROTECTION OF TELOMERES PROTEIN 1"/>
    <property type="match status" value="1"/>
</dbReference>
<dbReference type="InterPro" id="IPR012340">
    <property type="entry name" value="NA-bd_OB-fold"/>
</dbReference>
<dbReference type="PANTHER" id="PTHR14513">
    <property type="entry name" value="PROTECTION OF TELOMERES 1"/>
    <property type="match status" value="1"/>
</dbReference>
<evidence type="ECO:0000256" key="5">
    <source>
        <dbReference type="ARBA" id="ARBA00022895"/>
    </source>
</evidence>
<comment type="similarity">
    <text evidence="3">Belongs to the telombin family.</text>
</comment>
<gene>
    <name evidence="9" type="ORF">DM860_013030</name>
</gene>
<evidence type="ECO:0000313" key="9">
    <source>
        <dbReference type="EMBL" id="RAL39829.1"/>
    </source>
</evidence>
<evidence type="ECO:0000259" key="8">
    <source>
        <dbReference type="SMART" id="SM00976"/>
    </source>
</evidence>
<keyword evidence="5" id="KW-0779">Telomere</keyword>
<dbReference type="SUPFAM" id="SSF50249">
    <property type="entry name" value="Nucleic acid-binding proteins"/>
    <property type="match status" value="2"/>
</dbReference>
<dbReference type="AlphaFoldDB" id="A0A328D664"/>